<evidence type="ECO:0000313" key="2">
    <source>
        <dbReference type="EMBL" id="OXA51446.1"/>
    </source>
</evidence>
<feature type="signal peptide" evidence="1">
    <location>
        <begin position="1"/>
        <end position="16"/>
    </location>
</feature>
<comment type="caution">
    <text evidence="2">The sequence shown here is derived from an EMBL/GenBank/DDBJ whole genome shotgun (WGS) entry which is preliminary data.</text>
</comment>
<feature type="chain" id="PRO_5012759350" description="Protein sleepless" evidence="1">
    <location>
        <begin position="17"/>
        <end position="158"/>
    </location>
</feature>
<organism evidence="2 3">
    <name type="scientific">Folsomia candida</name>
    <name type="common">Springtail</name>
    <dbReference type="NCBI Taxonomy" id="158441"/>
    <lineage>
        <taxon>Eukaryota</taxon>
        <taxon>Metazoa</taxon>
        <taxon>Ecdysozoa</taxon>
        <taxon>Arthropoda</taxon>
        <taxon>Hexapoda</taxon>
        <taxon>Collembola</taxon>
        <taxon>Entomobryomorpha</taxon>
        <taxon>Isotomoidea</taxon>
        <taxon>Isotomidae</taxon>
        <taxon>Proisotominae</taxon>
        <taxon>Folsomia</taxon>
    </lineage>
</organism>
<reference evidence="2 3" key="1">
    <citation type="submission" date="2015-12" db="EMBL/GenBank/DDBJ databases">
        <title>The genome of Folsomia candida.</title>
        <authorList>
            <person name="Faddeeva A."/>
            <person name="Derks M.F."/>
            <person name="Anvar Y."/>
            <person name="Smit S."/>
            <person name="Van Straalen N."/>
            <person name="Roelofs D."/>
        </authorList>
    </citation>
    <scope>NUCLEOTIDE SEQUENCE [LARGE SCALE GENOMIC DNA]</scope>
    <source>
        <strain evidence="2 3">VU population</strain>
        <tissue evidence="2">Whole body</tissue>
    </source>
</reference>
<evidence type="ECO:0008006" key="4">
    <source>
        <dbReference type="Google" id="ProtNLM"/>
    </source>
</evidence>
<protein>
    <recommendedName>
        <fullName evidence="4">Protein sleepless</fullName>
    </recommendedName>
</protein>
<evidence type="ECO:0000313" key="3">
    <source>
        <dbReference type="Proteomes" id="UP000198287"/>
    </source>
</evidence>
<gene>
    <name evidence="2" type="ORF">Fcan01_13878</name>
</gene>
<dbReference type="Proteomes" id="UP000198287">
    <property type="component" value="Unassembled WGS sequence"/>
</dbReference>
<keyword evidence="3" id="KW-1185">Reference proteome</keyword>
<dbReference type="EMBL" id="LNIX01000007">
    <property type="protein sequence ID" value="OXA51446.1"/>
    <property type="molecule type" value="Genomic_DNA"/>
</dbReference>
<sequence length="158" mass="17826">MYIFITIIMALPSAQAGLKCYWCIGELDATMENWSSINRLNKIHQRFGEQIIPKCDTVKNDDTDFSWDCGNERGAVCFAYTDRRKGRGCLSPAVAKILGKKTRPEPGTCRKVWVGGEHSEICYCNENYCNMGETNGVSLASSQAIFIWMSYLLRSKLC</sequence>
<name>A0A226E4M7_FOLCA</name>
<accession>A0A226E4M7</accession>
<evidence type="ECO:0000256" key="1">
    <source>
        <dbReference type="SAM" id="SignalP"/>
    </source>
</evidence>
<dbReference type="AlphaFoldDB" id="A0A226E4M7"/>
<keyword evidence="1" id="KW-0732">Signal</keyword>
<proteinExistence type="predicted"/>